<proteinExistence type="evidence at transcript level"/>
<dbReference type="AlphaFoldDB" id="A0A0K8RH97"/>
<dbReference type="EMBL" id="GADI01003276">
    <property type="protein sequence ID" value="JAA70532.1"/>
    <property type="molecule type" value="mRNA"/>
</dbReference>
<reference evidence="1" key="1">
    <citation type="submission" date="2012-12" db="EMBL/GenBank/DDBJ databases">
        <title>Identification and characterization of a phenylalanine ammonia-lyase gene family in Isatis indigotica Fort.</title>
        <authorList>
            <person name="Liu Q."/>
            <person name="Chen J."/>
            <person name="Zhou X."/>
            <person name="Di P."/>
            <person name="Xiao Y."/>
            <person name="Xuan H."/>
            <person name="Zhang L."/>
            <person name="Chen W."/>
        </authorList>
    </citation>
    <scope>NUCLEOTIDE SEQUENCE</scope>
    <source>
        <tissue evidence="1">Salivary gland</tissue>
    </source>
</reference>
<organism evidence="1">
    <name type="scientific">Ixodes ricinus</name>
    <name type="common">Common tick</name>
    <name type="synonym">Acarus ricinus</name>
    <dbReference type="NCBI Taxonomy" id="34613"/>
    <lineage>
        <taxon>Eukaryota</taxon>
        <taxon>Metazoa</taxon>
        <taxon>Ecdysozoa</taxon>
        <taxon>Arthropoda</taxon>
        <taxon>Chelicerata</taxon>
        <taxon>Arachnida</taxon>
        <taxon>Acari</taxon>
        <taxon>Parasitiformes</taxon>
        <taxon>Ixodida</taxon>
        <taxon>Ixodoidea</taxon>
        <taxon>Ixodidae</taxon>
        <taxon>Ixodinae</taxon>
        <taxon>Ixodes</taxon>
    </lineage>
</organism>
<evidence type="ECO:0000313" key="1">
    <source>
        <dbReference type="EMBL" id="JAA70532.1"/>
    </source>
</evidence>
<sequence length="160" mass="18551">MAQIFSKPEILRYKCNSSTLPLYYLWIRSHWCVIPRAYTIVKKRVGMTTNNKMKVFYLICNLYIHLVSNVTYQSKYFHLLFLQNFYFLSNALNLVQNLYFTWSGDCSCFVVTTPITPIFTSSTVYTICFNTVMLSFANTGSSLVSRLVPNTVTFAFCILT</sequence>
<name>A0A0K8RH97_IXORI</name>
<accession>A0A0K8RH97</accession>
<protein>
    <submittedName>
        <fullName evidence="1">Putative 5'-nucleotidase/apyrase</fullName>
    </submittedName>
</protein>